<feature type="transmembrane region" description="Helical" evidence="6">
    <location>
        <begin position="83"/>
        <end position="112"/>
    </location>
</feature>
<keyword evidence="4 6" id="KW-1133">Transmembrane helix</keyword>
<evidence type="ECO:0000256" key="3">
    <source>
        <dbReference type="ARBA" id="ARBA00022692"/>
    </source>
</evidence>
<dbReference type="OMA" id="TPIWLET"/>
<dbReference type="EMBL" id="LFYR01000514">
    <property type="protein sequence ID" value="KMZ73821.1"/>
    <property type="molecule type" value="Genomic_DNA"/>
</dbReference>
<evidence type="ECO:0000256" key="4">
    <source>
        <dbReference type="ARBA" id="ARBA00022989"/>
    </source>
</evidence>
<evidence type="ECO:0000256" key="6">
    <source>
        <dbReference type="SAM" id="Phobius"/>
    </source>
</evidence>
<dbReference type="Proteomes" id="UP000036987">
    <property type="component" value="Unassembled WGS sequence"/>
</dbReference>
<dbReference type="InterPro" id="IPR002781">
    <property type="entry name" value="TM_pro_TauE-like"/>
</dbReference>
<dbReference type="Pfam" id="PF01925">
    <property type="entry name" value="TauE"/>
    <property type="match status" value="2"/>
</dbReference>
<feature type="transmembrane region" description="Helical" evidence="6">
    <location>
        <begin position="294"/>
        <end position="316"/>
    </location>
</feature>
<feature type="transmembrane region" description="Helical" evidence="6">
    <location>
        <begin position="337"/>
        <end position="366"/>
    </location>
</feature>
<comment type="similarity">
    <text evidence="2">Belongs to the 4-toluene sulfonate uptake permease (TSUP) (TC 2.A.102) family.</text>
</comment>
<accession>A0A0K9PXT1</accession>
<feature type="transmembrane region" description="Helical" evidence="6">
    <location>
        <begin position="436"/>
        <end position="461"/>
    </location>
</feature>
<gene>
    <name evidence="8" type="ORF">ZOSMA_13G00220</name>
</gene>
<dbReference type="OrthoDB" id="434519at2759"/>
<dbReference type="PANTHER" id="PTHR14255:SF1">
    <property type="entry name" value="SULFITE EXPORTER TAUE_SAFE FAMILY PROTEIN 3"/>
    <property type="match status" value="1"/>
</dbReference>
<keyword evidence="5 6" id="KW-0472">Membrane</keyword>
<feature type="signal peptide" evidence="7">
    <location>
        <begin position="1"/>
        <end position="26"/>
    </location>
</feature>
<feature type="transmembrane region" description="Helical" evidence="6">
    <location>
        <begin position="163"/>
        <end position="195"/>
    </location>
</feature>
<dbReference type="PANTHER" id="PTHR14255">
    <property type="entry name" value="CEREBLON"/>
    <property type="match status" value="1"/>
</dbReference>
<dbReference type="GO" id="GO:0031464">
    <property type="term" value="C:Cul4A-RING E3 ubiquitin ligase complex"/>
    <property type="evidence" value="ECO:0000318"/>
    <property type="project" value="GO_Central"/>
</dbReference>
<evidence type="ECO:0000256" key="5">
    <source>
        <dbReference type="ARBA" id="ARBA00023136"/>
    </source>
</evidence>
<evidence type="ECO:0000256" key="2">
    <source>
        <dbReference type="ARBA" id="ARBA00009142"/>
    </source>
</evidence>
<feature type="chain" id="PRO_5005527982" evidence="7">
    <location>
        <begin position="27"/>
        <end position="480"/>
    </location>
</feature>
<comment type="subcellular location">
    <subcellularLocation>
        <location evidence="1">Membrane</location>
        <topology evidence="1">Multi-pass membrane protein</topology>
    </subcellularLocation>
</comment>
<evidence type="ECO:0000256" key="7">
    <source>
        <dbReference type="SAM" id="SignalP"/>
    </source>
</evidence>
<dbReference type="STRING" id="29655.A0A0K9PXT1"/>
<comment type="caution">
    <text evidence="8">The sequence shown here is derived from an EMBL/GenBank/DDBJ whole genome shotgun (WGS) entry which is preliminary data.</text>
</comment>
<keyword evidence="3 6" id="KW-0812">Transmembrane</keyword>
<dbReference type="GO" id="GO:0043161">
    <property type="term" value="P:proteasome-mediated ubiquitin-dependent protein catabolic process"/>
    <property type="evidence" value="ECO:0000318"/>
    <property type="project" value="GO_Central"/>
</dbReference>
<sequence>MDSSIGGLCWILILSLHGFFLLEVSAKPDGLQYLKNITSEIEIETADAVSMSDYVLRVVNFLWQSNESGYEHVWPPIEFGWKIVVGSVIGFLGAAFGSVGGVGGGGIFVPMLRLIIGFDAKSSTALSKCMIMGGAGSTVYYNLKLKHPTLDRPIIDYDLALLFQPMLMLGISIGVAFNVIFADWMVTVLLIILFLGTSTKAFLRGVDTWKKETIIKRETATRAGLNGPNSQGDYMPLSNVPEQKDSKEKVTVIEVSVVNNVYWKEFGLLVFVWIAFLALQISKNYTENCSTWYWVLNFLQVPVSVGVTFYEAYSLYTGKRAIESKGDQHTEWTILKLLVHCSFGIIAGMVGGLLGLGGGFILGPLFLELGIPPQVSSATATFAMTFSSSMSVVEYFLLKRFPIPYAIFFIAVATLAAFVGQHLVRKIIAILGRASLIIFILASTIFISAISLGGVGIANMIQKIENNEYMGFDNLCSYQA</sequence>
<dbReference type="GO" id="GO:0016020">
    <property type="term" value="C:membrane"/>
    <property type="evidence" value="ECO:0007669"/>
    <property type="project" value="UniProtKB-SubCell"/>
</dbReference>
<evidence type="ECO:0000313" key="8">
    <source>
        <dbReference type="EMBL" id="KMZ73821.1"/>
    </source>
</evidence>
<reference evidence="9" key="1">
    <citation type="journal article" date="2016" name="Nature">
        <title>The genome of the seagrass Zostera marina reveals angiosperm adaptation to the sea.</title>
        <authorList>
            <person name="Olsen J.L."/>
            <person name="Rouze P."/>
            <person name="Verhelst B."/>
            <person name="Lin Y.-C."/>
            <person name="Bayer T."/>
            <person name="Collen J."/>
            <person name="Dattolo E."/>
            <person name="De Paoli E."/>
            <person name="Dittami S."/>
            <person name="Maumus F."/>
            <person name="Michel G."/>
            <person name="Kersting A."/>
            <person name="Lauritano C."/>
            <person name="Lohaus R."/>
            <person name="Toepel M."/>
            <person name="Tonon T."/>
            <person name="Vanneste K."/>
            <person name="Amirebrahimi M."/>
            <person name="Brakel J."/>
            <person name="Bostroem C."/>
            <person name="Chovatia M."/>
            <person name="Grimwood J."/>
            <person name="Jenkins J.W."/>
            <person name="Jueterbock A."/>
            <person name="Mraz A."/>
            <person name="Stam W.T."/>
            <person name="Tice H."/>
            <person name="Bornberg-Bauer E."/>
            <person name="Green P.J."/>
            <person name="Pearson G.A."/>
            <person name="Procaccini G."/>
            <person name="Duarte C.M."/>
            <person name="Schmutz J."/>
            <person name="Reusch T.B.H."/>
            <person name="Van de Peer Y."/>
        </authorList>
    </citation>
    <scope>NUCLEOTIDE SEQUENCE [LARGE SCALE GENOMIC DNA]</scope>
    <source>
        <strain evidence="9">cv. Finnish</strain>
    </source>
</reference>
<dbReference type="AlphaFoldDB" id="A0A0K9PXT1"/>
<keyword evidence="9" id="KW-1185">Reference proteome</keyword>
<evidence type="ECO:0000256" key="1">
    <source>
        <dbReference type="ARBA" id="ARBA00004141"/>
    </source>
</evidence>
<feature type="transmembrane region" description="Helical" evidence="6">
    <location>
        <begin position="405"/>
        <end position="424"/>
    </location>
</feature>
<name>A0A0K9PXT1_ZOSMR</name>
<proteinExistence type="inferred from homology"/>
<keyword evidence="7" id="KW-0732">Signal</keyword>
<evidence type="ECO:0000313" key="9">
    <source>
        <dbReference type="Proteomes" id="UP000036987"/>
    </source>
</evidence>
<organism evidence="8 9">
    <name type="scientific">Zostera marina</name>
    <name type="common">Eelgrass</name>
    <dbReference type="NCBI Taxonomy" id="29655"/>
    <lineage>
        <taxon>Eukaryota</taxon>
        <taxon>Viridiplantae</taxon>
        <taxon>Streptophyta</taxon>
        <taxon>Embryophyta</taxon>
        <taxon>Tracheophyta</taxon>
        <taxon>Spermatophyta</taxon>
        <taxon>Magnoliopsida</taxon>
        <taxon>Liliopsida</taxon>
        <taxon>Zosteraceae</taxon>
        <taxon>Zostera</taxon>
    </lineage>
</organism>
<feature type="transmembrane region" description="Helical" evidence="6">
    <location>
        <begin position="266"/>
        <end position="282"/>
    </location>
</feature>
<protein>
    <submittedName>
        <fullName evidence="8">Sulfite exporter TauE/SafE family protein</fullName>
    </submittedName>
</protein>